<reference evidence="4 5" key="1">
    <citation type="journal article" date="2021" name="Nat. Plants">
        <title>The Taxus genome provides insights into paclitaxel biosynthesis.</title>
        <authorList>
            <person name="Xiong X."/>
            <person name="Gou J."/>
            <person name="Liao Q."/>
            <person name="Li Y."/>
            <person name="Zhou Q."/>
            <person name="Bi G."/>
            <person name="Li C."/>
            <person name="Du R."/>
            <person name="Wang X."/>
            <person name="Sun T."/>
            <person name="Guo L."/>
            <person name="Liang H."/>
            <person name="Lu P."/>
            <person name="Wu Y."/>
            <person name="Zhang Z."/>
            <person name="Ro D.K."/>
            <person name="Shang Y."/>
            <person name="Huang S."/>
            <person name="Yan J."/>
        </authorList>
    </citation>
    <scope>NUCLEOTIDE SEQUENCE [LARGE SCALE GENOMIC DNA]</scope>
    <source>
        <strain evidence="4">Ta-2019</strain>
    </source>
</reference>
<name>A0AA38FH12_TAXCH</name>
<dbReference type="NCBIfam" id="TIGR00756">
    <property type="entry name" value="PPR"/>
    <property type="match status" value="9"/>
</dbReference>
<dbReference type="EMBL" id="JAHRHJ020000009">
    <property type="protein sequence ID" value="KAH9301061.1"/>
    <property type="molecule type" value="Genomic_DNA"/>
</dbReference>
<proteinExistence type="predicted"/>
<feature type="repeat" description="PPR" evidence="2">
    <location>
        <begin position="617"/>
        <end position="651"/>
    </location>
</feature>
<dbReference type="Pfam" id="PF14432">
    <property type="entry name" value="DYW_deaminase"/>
    <property type="match status" value="1"/>
</dbReference>
<dbReference type="InterPro" id="IPR046960">
    <property type="entry name" value="PPR_At4g14850-like_plant"/>
</dbReference>
<dbReference type="Gene3D" id="1.25.40.10">
    <property type="entry name" value="Tetratricopeptide repeat domain"/>
    <property type="match status" value="5"/>
</dbReference>
<dbReference type="FunFam" id="1.25.40.10:FF:000073">
    <property type="entry name" value="Pentatricopeptide repeat-containing protein chloroplastic"/>
    <property type="match status" value="2"/>
</dbReference>
<feature type="repeat" description="PPR" evidence="2">
    <location>
        <begin position="146"/>
        <end position="176"/>
    </location>
</feature>
<comment type="caution">
    <text evidence="4">The sequence shown here is derived from an EMBL/GenBank/DDBJ whole genome shotgun (WGS) entry which is preliminary data.</text>
</comment>
<evidence type="ECO:0000256" key="1">
    <source>
        <dbReference type="ARBA" id="ARBA00022737"/>
    </source>
</evidence>
<evidence type="ECO:0000256" key="2">
    <source>
        <dbReference type="PROSITE-ProRule" id="PRU00708"/>
    </source>
</evidence>
<dbReference type="InterPro" id="IPR032867">
    <property type="entry name" value="DYW_dom"/>
</dbReference>
<dbReference type="PANTHER" id="PTHR47926">
    <property type="entry name" value="PENTATRICOPEPTIDE REPEAT-CONTAINING PROTEIN"/>
    <property type="match status" value="1"/>
</dbReference>
<dbReference type="InterPro" id="IPR011990">
    <property type="entry name" value="TPR-like_helical_dom_sf"/>
</dbReference>
<dbReference type="AlphaFoldDB" id="A0AA38FH12"/>
<feature type="repeat" description="PPR" evidence="2">
    <location>
        <begin position="379"/>
        <end position="413"/>
    </location>
</feature>
<dbReference type="SUPFAM" id="SSF48452">
    <property type="entry name" value="TPR-like"/>
    <property type="match status" value="3"/>
</dbReference>
<dbReference type="Proteomes" id="UP000824469">
    <property type="component" value="Unassembled WGS sequence"/>
</dbReference>
<organism evidence="4 5">
    <name type="scientific">Taxus chinensis</name>
    <name type="common">Chinese yew</name>
    <name type="synonym">Taxus wallichiana var. chinensis</name>
    <dbReference type="NCBI Taxonomy" id="29808"/>
    <lineage>
        <taxon>Eukaryota</taxon>
        <taxon>Viridiplantae</taxon>
        <taxon>Streptophyta</taxon>
        <taxon>Embryophyta</taxon>
        <taxon>Tracheophyta</taxon>
        <taxon>Spermatophyta</taxon>
        <taxon>Pinopsida</taxon>
        <taxon>Pinidae</taxon>
        <taxon>Conifers II</taxon>
        <taxon>Cupressales</taxon>
        <taxon>Taxaceae</taxon>
        <taxon>Taxus</taxon>
    </lineage>
</organism>
<evidence type="ECO:0000259" key="3">
    <source>
        <dbReference type="Pfam" id="PF14432"/>
    </source>
</evidence>
<evidence type="ECO:0000313" key="5">
    <source>
        <dbReference type="Proteomes" id="UP000824469"/>
    </source>
</evidence>
<feature type="repeat" description="PPR" evidence="2">
    <location>
        <begin position="111"/>
        <end position="145"/>
    </location>
</feature>
<feature type="repeat" description="PPR" evidence="2">
    <location>
        <begin position="76"/>
        <end position="110"/>
    </location>
</feature>
<dbReference type="PROSITE" id="PS51375">
    <property type="entry name" value="PPR"/>
    <property type="match status" value="10"/>
</dbReference>
<sequence>KMQAAGMKPNQFTFAAVLPACSNLSSVEEGVAIHTEVIRSEFQCNLLVTNALIDMYAKCGSIQIARDVFDKMFDPDLISWTTIIAGYVHNGLAEEALELYRQMQLAGVKPDEKTFASILPACADLGALEQGVEIHDEIVGSGFQTDVFLVSALIDMYAKCGSLEKARELFDKMRPQDVVSWTAMIAGYAMHGCGKEALKIFEQMKHSGISPNQFTFSGVLPACSGIGSLERGLEIHEQIVRSGFQYDAIVHAALIDMYAKCRNMVKARELFDKMRRRNVISWTSMISGYARNGAEKEALELFRQMELVGVRGDVKALASMLPACTNLAALKHGMEVHGVIIKRGFQFGVILESALIDMYAKCGSVETARKLFNKMLKRDVLSWRVMIKGYAQNGKAREGLKLFEQMEEAGMKLDLKTLTTVLPACANLAALGKGMEIHEKIKRLGLGSDVFVVNALIDMYAKCGSIEKAREMFDEMHERDVTTWTSMISGYAMNGCGKEALKLFEEMKQSCISPNHVTLLCVLSACSHAGLVEEGYRYFNCLSKSYHIQPSMEHYCCMVDLLGRAGRLDEAQDFINKMPIKPDATLWTSFLAACAIHNNIGLGERVAGIIFELDPHNPAPYVLLSNIYVAVGRWDDSKKIWKMMKGNGVKKTPGCSWIEVNKQVHAFLVQDRSHPQMESIHKELERLSQKMKVAGYVPDMKFVWNDVEEEQKEHIIRHHSEKLAIAFGLLNTSHGTTIRVIKNLRVCGDCHSAIKFISKIVEREIVVRDTSRYHHFENGQCSCKDYW</sequence>
<dbReference type="GO" id="GO:0009451">
    <property type="term" value="P:RNA modification"/>
    <property type="evidence" value="ECO:0007669"/>
    <property type="project" value="InterPro"/>
</dbReference>
<dbReference type="Pfam" id="PF20431">
    <property type="entry name" value="E_motif"/>
    <property type="match status" value="1"/>
</dbReference>
<gene>
    <name evidence="4" type="ORF">KI387_012644</name>
</gene>
<feature type="repeat" description="PPR" evidence="2">
    <location>
        <begin position="247"/>
        <end position="277"/>
    </location>
</feature>
<dbReference type="Pfam" id="PF13041">
    <property type="entry name" value="PPR_2"/>
    <property type="match status" value="4"/>
</dbReference>
<keyword evidence="5" id="KW-1185">Reference proteome</keyword>
<dbReference type="PANTHER" id="PTHR47926:SF347">
    <property type="entry name" value="PENTATRICOPEPTIDE REPEAT-CONTAINING PROTEIN"/>
    <property type="match status" value="1"/>
</dbReference>
<dbReference type="InterPro" id="IPR046848">
    <property type="entry name" value="E_motif"/>
</dbReference>
<feature type="repeat" description="PPR" evidence="2">
    <location>
        <begin position="278"/>
        <end position="312"/>
    </location>
</feature>
<dbReference type="GO" id="GO:0003723">
    <property type="term" value="F:RNA binding"/>
    <property type="evidence" value="ECO:0007669"/>
    <property type="project" value="InterPro"/>
</dbReference>
<dbReference type="FunFam" id="1.25.40.10:FF:000366">
    <property type="entry name" value="Pentatricopeptide (PPR) repeat-containing protein"/>
    <property type="match status" value="1"/>
</dbReference>
<protein>
    <recommendedName>
        <fullName evidence="3">DYW domain-containing protein</fullName>
    </recommendedName>
</protein>
<dbReference type="GO" id="GO:0008270">
    <property type="term" value="F:zinc ion binding"/>
    <property type="evidence" value="ECO:0007669"/>
    <property type="project" value="InterPro"/>
</dbReference>
<accession>A0AA38FH12</accession>
<dbReference type="Pfam" id="PF01535">
    <property type="entry name" value="PPR"/>
    <property type="match status" value="5"/>
</dbReference>
<evidence type="ECO:0000313" key="4">
    <source>
        <dbReference type="EMBL" id="KAH9301061.1"/>
    </source>
</evidence>
<dbReference type="InterPro" id="IPR002885">
    <property type="entry name" value="PPR_rpt"/>
</dbReference>
<dbReference type="FunFam" id="1.25.40.10:FF:000031">
    <property type="entry name" value="Pentatricopeptide repeat-containing protein mitochondrial"/>
    <property type="match status" value="2"/>
</dbReference>
<feature type="domain" description="DYW" evidence="3">
    <location>
        <begin position="695"/>
        <end position="787"/>
    </location>
</feature>
<feature type="repeat" description="PPR" evidence="2">
    <location>
        <begin position="480"/>
        <end position="514"/>
    </location>
</feature>
<dbReference type="OMA" id="RIHNNIT"/>
<feature type="non-terminal residue" evidence="4">
    <location>
        <position position="1"/>
    </location>
</feature>
<keyword evidence="1" id="KW-0677">Repeat</keyword>
<feature type="repeat" description="PPR" evidence="2">
    <location>
        <begin position="449"/>
        <end position="479"/>
    </location>
</feature>
<feature type="repeat" description="PPR" evidence="2">
    <location>
        <begin position="177"/>
        <end position="211"/>
    </location>
</feature>
<dbReference type="FunFam" id="1.25.40.10:FF:000344">
    <property type="entry name" value="Pentatricopeptide repeat-containing protein"/>
    <property type="match status" value="1"/>
</dbReference>